<dbReference type="Proteomes" id="UP001176940">
    <property type="component" value="Unassembled WGS sequence"/>
</dbReference>
<evidence type="ECO:0000256" key="1">
    <source>
        <dbReference type="SAM" id="MobiDB-lite"/>
    </source>
</evidence>
<dbReference type="PANTHER" id="PTHR47241">
    <property type="entry name" value="FINGER PROTEIN, PUTATIVE-RELATED"/>
    <property type="match status" value="1"/>
</dbReference>
<sequence>MPYRLAESEAFKALMAYAVPRYDLPSQHFFARKTIPALHQHVKDRIVYALRQSVERSESSSTERSRTTTPSTAASVAHEVSHYGTASGKRQQAVLEMKCLGNNRHTAEVLAEYLQQETHSWLGSVHLDAGKVVSDNGRNFMAAIAISELKHIPCLAHTLNLVVQCFLKNYPELPALLLKCFEECTWLVSADDAIISIPLMRLLMQSLTHIKEQASAAEEEGSLDDSQPLSAQGTLLDEVADEEEDDDDEYLWEDASQGAIETGGVARLYHSDQNVPGMNLPADSVGALHMCLPFWKMAAPMEKTDGHPEGHRDLLTLSPDLQERDPAMTPHRRHSCFLPCYRLVNKGGPASSGDIMISRNHSSPSRNQLQARRYRADRRTLWMSWRDFEDFVQDLECFGSFSIVTDQVLWLFPILCPSEQ</sequence>
<dbReference type="InterPro" id="IPR012337">
    <property type="entry name" value="RNaseH-like_sf"/>
</dbReference>
<keyword evidence="3" id="KW-1185">Reference proteome</keyword>
<protein>
    <recommendedName>
        <fullName evidence="4">Transposase</fullName>
    </recommendedName>
</protein>
<gene>
    <name evidence="2" type="ORF">RIMI_LOCUS22560993</name>
</gene>
<feature type="compositionally biased region" description="Basic and acidic residues" evidence="1">
    <location>
        <begin position="57"/>
        <end position="66"/>
    </location>
</feature>
<comment type="caution">
    <text evidence="2">The sequence shown here is derived from an EMBL/GenBank/DDBJ whole genome shotgun (WGS) entry which is preliminary data.</text>
</comment>
<dbReference type="SUPFAM" id="SSF53098">
    <property type="entry name" value="Ribonuclease H-like"/>
    <property type="match status" value="1"/>
</dbReference>
<proteinExistence type="predicted"/>
<dbReference type="EMBL" id="CAUEEQ010078671">
    <property type="protein sequence ID" value="CAJ0967843.1"/>
    <property type="molecule type" value="Genomic_DNA"/>
</dbReference>
<evidence type="ECO:0000313" key="3">
    <source>
        <dbReference type="Proteomes" id="UP001176940"/>
    </source>
</evidence>
<dbReference type="InterPro" id="IPR052865">
    <property type="entry name" value="Zinc_finger_BED"/>
</dbReference>
<feature type="region of interest" description="Disordered" evidence="1">
    <location>
        <begin position="57"/>
        <end position="76"/>
    </location>
</feature>
<dbReference type="PANTHER" id="PTHR47241:SF1">
    <property type="entry name" value="BED-TYPE DOMAIN-CONTAINING PROTEIN"/>
    <property type="match status" value="1"/>
</dbReference>
<accession>A0ABN9MR24</accession>
<name>A0ABN9MR24_9NEOB</name>
<evidence type="ECO:0000313" key="2">
    <source>
        <dbReference type="EMBL" id="CAJ0967843.1"/>
    </source>
</evidence>
<evidence type="ECO:0008006" key="4">
    <source>
        <dbReference type="Google" id="ProtNLM"/>
    </source>
</evidence>
<organism evidence="2 3">
    <name type="scientific">Ranitomeya imitator</name>
    <name type="common">mimic poison frog</name>
    <dbReference type="NCBI Taxonomy" id="111125"/>
    <lineage>
        <taxon>Eukaryota</taxon>
        <taxon>Metazoa</taxon>
        <taxon>Chordata</taxon>
        <taxon>Craniata</taxon>
        <taxon>Vertebrata</taxon>
        <taxon>Euteleostomi</taxon>
        <taxon>Amphibia</taxon>
        <taxon>Batrachia</taxon>
        <taxon>Anura</taxon>
        <taxon>Neobatrachia</taxon>
        <taxon>Hyloidea</taxon>
        <taxon>Dendrobatidae</taxon>
        <taxon>Dendrobatinae</taxon>
        <taxon>Ranitomeya</taxon>
    </lineage>
</organism>
<reference evidence="2" key="1">
    <citation type="submission" date="2023-07" db="EMBL/GenBank/DDBJ databases">
        <authorList>
            <person name="Stuckert A."/>
        </authorList>
    </citation>
    <scope>NUCLEOTIDE SEQUENCE</scope>
</reference>
<feature type="compositionally biased region" description="Low complexity" evidence="1">
    <location>
        <begin position="67"/>
        <end position="76"/>
    </location>
</feature>